<reference evidence="1" key="1">
    <citation type="journal article" date="2021" name="Front. Microbiol.">
        <title>Comprehensive Comparative Genomics and Phenotyping of Methylobacterium Species.</title>
        <authorList>
            <person name="Alessa O."/>
            <person name="Ogura Y."/>
            <person name="Fujitani Y."/>
            <person name="Takami H."/>
            <person name="Hayashi T."/>
            <person name="Sahin N."/>
            <person name="Tani A."/>
        </authorList>
    </citation>
    <scope>NUCLEOTIDE SEQUENCE</scope>
    <source>
        <strain evidence="1">DSM 19015</strain>
    </source>
</reference>
<proteinExistence type="predicted"/>
<gene>
    <name evidence="1" type="ORF">OCOJLMKI_1347</name>
</gene>
<reference evidence="1" key="2">
    <citation type="submission" date="2021-08" db="EMBL/GenBank/DDBJ databases">
        <authorList>
            <person name="Tani A."/>
            <person name="Ola A."/>
            <person name="Ogura Y."/>
            <person name="Katsura K."/>
            <person name="Hayashi T."/>
        </authorList>
    </citation>
    <scope>NUCLEOTIDE SEQUENCE</scope>
    <source>
        <strain evidence="1">DSM 19015</strain>
    </source>
</reference>
<evidence type="ECO:0000313" key="2">
    <source>
        <dbReference type="Proteomes" id="UP001055125"/>
    </source>
</evidence>
<keyword evidence="2" id="KW-1185">Reference proteome</keyword>
<dbReference type="Proteomes" id="UP001055125">
    <property type="component" value="Unassembled WGS sequence"/>
</dbReference>
<comment type="caution">
    <text evidence="1">The sequence shown here is derived from an EMBL/GenBank/DDBJ whole genome shotgun (WGS) entry which is preliminary data.</text>
</comment>
<name>A0ABQ4RTM9_9HYPH</name>
<evidence type="ECO:0000313" key="1">
    <source>
        <dbReference type="EMBL" id="GJD94145.1"/>
    </source>
</evidence>
<dbReference type="RefSeq" id="WP_238243331.1">
    <property type="nucleotide sequence ID" value="NZ_BPQP01000019.1"/>
</dbReference>
<accession>A0ABQ4RTM9</accession>
<protein>
    <submittedName>
        <fullName evidence="1">Uncharacterized protein</fullName>
    </submittedName>
</protein>
<organism evidence="1 2">
    <name type="scientific">Methylobacterium iners</name>
    <dbReference type="NCBI Taxonomy" id="418707"/>
    <lineage>
        <taxon>Bacteria</taxon>
        <taxon>Pseudomonadati</taxon>
        <taxon>Pseudomonadota</taxon>
        <taxon>Alphaproteobacteria</taxon>
        <taxon>Hyphomicrobiales</taxon>
        <taxon>Methylobacteriaceae</taxon>
        <taxon>Methylobacterium</taxon>
    </lineage>
</organism>
<sequence>MAKRYFPLDTLTKFTEDATLTASGVIQRFGSDVVLKLGAGRQDTSLVLDVEAIKTTAGNERCVLVLQGCNNDSFTFAPIENLAHIELGASGARIGGARTSPDGRYALDVSNEQGGTEYTFVRLNAVLFGTAPSIKLSAYLSER</sequence>
<dbReference type="EMBL" id="BPQP01000019">
    <property type="protein sequence ID" value="GJD94145.1"/>
    <property type="molecule type" value="Genomic_DNA"/>
</dbReference>